<dbReference type="InterPro" id="IPR055299">
    <property type="entry name" value="TIMMDC1"/>
</dbReference>
<feature type="transmembrane region" description="Helical" evidence="8">
    <location>
        <begin position="64"/>
        <end position="84"/>
    </location>
</feature>
<evidence type="ECO:0000256" key="7">
    <source>
        <dbReference type="ARBA" id="ARBA00041344"/>
    </source>
</evidence>
<accession>A0AAV2S5N9</accession>
<dbReference type="PANTHER" id="PTHR13002:SF1">
    <property type="entry name" value="COMPLEX I ASSEMBLY FACTOR TIMMDC1, MITOCHONDRIAL"/>
    <property type="match status" value="1"/>
</dbReference>
<evidence type="ECO:0000313" key="10">
    <source>
        <dbReference type="Proteomes" id="UP001497623"/>
    </source>
</evidence>
<comment type="similarity">
    <text evidence="2">Belongs to the Tim17/Tim22/Tim23 family.</text>
</comment>
<comment type="caution">
    <text evidence="9">The sequence shown here is derived from an EMBL/GenBank/DDBJ whole genome shotgun (WGS) entry which is preliminary data.</text>
</comment>
<reference evidence="9 10" key="1">
    <citation type="submission" date="2024-05" db="EMBL/GenBank/DDBJ databases">
        <authorList>
            <person name="Wallberg A."/>
        </authorList>
    </citation>
    <scope>NUCLEOTIDE SEQUENCE [LARGE SCALE GENOMIC DNA]</scope>
</reference>
<dbReference type="GO" id="GO:0032981">
    <property type="term" value="P:mitochondrial respiratory chain complex I assembly"/>
    <property type="evidence" value="ECO:0007669"/>
    <property type="project" value="InterPro"/>
</dbReference>
<evidence type="ECO:0000256" key="2">
    <source>
        <dbReference type="ARBA" id="ARBA00008444"/>
    </source>
</evidence>
<protein>
    <recommendedName>
        <fullName evidence="6">Complex I assembly factor TIMMDC1, mitochondrial</fullName>
    </recommendedName>
    <alternativeName>
        <fullName evidence="7">Translocase of inner mitochondrial membrane domain-containing protein 1</fullName>
    </alternativeName>
</protein>
<dbReference type="GO" id="GO:0016020">
    <property type="term" value="C:membrane"/>
    <property type="evidence" value="ECO:0007669"/>
    <property type="project" value="UniProtKB-SubCell"/>
</dbReference>
<organism evidence="9 10">
    <name type="scientific">Meganyctiphanes norvegica</name>
    <name type="common">Northern krill</name>
    <name type="synonym">Thysanopoda norvegica</name>
    <dbReference type="NCBI Taxonomy" id="48144"/>
    <lineage>
        <taxon>Eukaryota</taxon>
        <taxon>Metazoa</taxon>
        <taxon>Ecdysozoa</taxon>
        <taxon>Arthropoda</taxon>
        <taxon>Crustacea</taxon>
        <taxon>Multicrustacea</taxon>
        <taxon>Malacostraca</taxon>
        <taxon>Eumalacostraca</taxon>
        <taxon>Eucarida</taxon>
        <taxon>Euphausiacea</taxon>
        <taxon>Euphausiidae</taxon>
        <taxon>Meganyctiphanes</taxon>
    </lineage>
</organism>
<evidence type="ECO:0000256" key="4">
    <source>
        <dbReference type="ARBA" id="ARBA00022989"/>
    </source>
</evidence>
<evidence type="ECO:0000256" key="6">
    <source>
        <dbReference type="ARBA" id="ARBA00040778"/>
    </source>
</evidence>
<dbReference type="PANTHER" id="PTHR13002">
    <property type="entry name" value="C3ORF1 PROTEIN-RELATED"/>
    <property type="match status" value="1"/>
</dbReference>
<keyword evidence="4 8" id="KW-1133">Transmembrane helix</keyword>
<evidence type="ECO:0000256" key="5">
    <source>
        <dbReference type="ARBA" id="ARBA00023136"/>
    </source>
</evidence>
<evidence type="ECO:0000256" key="8">
    <source>
        <dbReference type="SAM" id="Phobius"/>
    </source>
</evidence>
<dbReference type="Proteomes" id="UP001497623">
    <property type="component" value="Unassembled WGS sequence"/>
</dbReference>
<gene>
    <name evidence="9" type="ORF">MNOR_LOCUS32400</name>
</gene>
<dbReference type="Pfam" id="PF02466">
    <property type="entry name" value="Tim17"/>
    <property type="match status" value="1"/>
</dbReference>
<dbReference type="EMBL" id="CAXKWB010043998">
    <property type="protein sequence ID" value="CAL4160240.1"/>
    <property type="molecule type" value="Genomic_DNA"/>
</dbReference>
<dbReference type="AlphaFoldDB" id="A0AAV2S5N9"/>
<keyword evidence="3 8" id="KW-0812">Transmembrane</keyword>
<dbReference type="GO" id="GO:0005739">
    <property type="term" value="C:mitochondrion"/>
    <property type="evidence" value="ECO:0007669"/>
    <property type="project" value="TreeGrafter"/>
</dbReference>
<sequence>FQVVQGVMLGTFTGTLIGGTNHSRENYISFLKQNQATAFQSHFEAKKQLQNKVTLGFARGAWMWGWRLGAFTGSFMLLTTTISVYKGKSSLLEYVIAGGLSGFLYKFKQGPKAWVVGGGLGSVLGAFCGSLSLGLMWLTGTSMEELRYLQYQWKVEQQKEQMEKLKRIRAAELDPLTLNHEEIIKSTEEIIKSKSLLEAISIAKDQNGEQQNISQENIKGIEKSDNIIK</sequence>
<keyword evidence="5 8" id="KW-0472">Membrane</keyword>
<feature type="non-terminal residue" evidence="9">
    <location>
        <position position="1"/>
    </location>
</feature>
<name>A0AAV2S5N9_MEGNR</name>
<evidence type="ECO:0000313" key="9">
    <source>
        <dbReference type="EMBL" id="CAL4160240.1"/>
    </source>
</evidence>
<comment type="subcellular location">
    <subcellularLocation>
        <location evidence="1">Membrane</location>
        <topology evidence="1">Multi-pass membrane protein</topology>
    </subcellularLocation>
</comment>
<evidence type="ECO:0000256" key="1">
    <source>
        <dbReference type="ARBA" id="ARBA00004141"/>
    </source>
</evidence>
<proteinExistence type="inferred from homology"/>
<feature type="transmembrane region" description="Helical" evidence="8">
    <location>
        <begin position="113"/>
        <end position="138"/>
    </location>
</feature>
<keyword evidence="10" id="KW-1185">Reference proteome</keyword>
<evidence type="ECO:0000256" key="3">
    <source>
        <dbReference type="ARBA" id="ARBA00022692"/>
    </source>
</evidence>